<name>A0A6G5QNB1_CAMRE</name>
<evidence type="ECO:0000313" key="4">
    <source>
        <dbReference type="Proteomes" id="UP000502377"/>
    </source>
</evidence>
<dbReference type="EMBL" id="CP012543">
    <property type="protein sequence ID" value="QCD47062.1"/>
    <property type="molecule type" value="Genomic_DNA"/>
</dbReference>
<dbReference type="InterPro" id="IPR029063">
    <property type="entry name" value="SAM-dependent_MTases_sf"/>
</dbReference>
<dbReference type="AlphaFoldDB" id="A0A6G5QNB1"/>
<evidence type="ECO:0000256" key="1">
    <source>
        <dbReference type="ARBA" id="ARBA00022679"/>
    </source>
</evidence>
<dbReference type="InterPro" id="IPR027555">
    <property type="entry name" value="Mo5U34_MeTrfas-like"/>
</dbReference>
<dbReference type="GO" id="GO:0032259">
    <property type="term" value="P:methylation"/>
    <property type="evidence" value="ECO:0007669"/>
    <property type="project" value="UniProtKB-KW"/>
</dbReference>
<dbReference type="NCBIfam" id="TIGR00452">
    <property type="entry name" value="tRNA 5-methoxyuridine(34)/uridine 5-oxyacetic acid(34) synthase CmoB"/>
    <property type="match status" value="1"/>
</dbReference>
<dbReference type="GO" id="GO:0002098">
    <property type="term" value="P:tRNA wobble uridine modification"/>
    <property type="evidence" value="ECO:0007669"/>
    <property type="project" value="InterPro"/>
</dbReference>
<sequence length="301" mass="34292">MSLEAARAAKARELAGKTYAPLMREVEELAAKFKGREFELKFDDIVEINANLTPTRREETLQTALNLRSWRKGPFKIDDILIDSEWRSFVKFNLLAPHMDLADKVVGDIGCNNGYYLFRMLPKRPKKLIGFDPGVMSFLQFKFIDAFARSGIEYELLGVEHLPHYGVKFDALFCLGVLYHRSDPVRTLKELKGALNAGGELFLDTMYLDMQGDFALSPKNTYSKIPNIYFVPTINALLNWCERAKFKDAQILATKPTDAHEQRKTEWILGQSLGDFLDPADPTRTVEGYPAPKRVYLKLSV</sequence>
<dbReference type="NCBIfam" id="NF011650">
    <property type="entry name" value="PRK15068.1"/>
    <property type="match status" value="1"/>
</dbReference>
<dbReference type="HAMAP" id="MF_01590">
    <property type="entry name" value="tRNA_carboxymethyltr_CmoB"/>
    <property type="match status" value="1"/>
</dbReference>
<dbReference type="SUPFAM" id="SSF53335">
    <property type="entry name" value="S-adenosyl-L-methionine-dependent methyltransferases"/>
    <property type="match status" value="1"/>
</dbReference>
<accession>A0A6G5QNB1</accession>
<protein>
    <submittedName>
        <fullName evidence="3">tRNA (Cmo5U34)-carboxymethyltransferase</fullName>
    </submittedName>
</protein>
<dbReference type="InterPro" id="IPR010017">
    <property type="entry name" value="CmoB"/>
</dbReference>
<dbReference type="CDD" id="cd02440">
    <property type="entry name" value="AdoMet_MTases"/>
    <property type="match status" value="1"/>
</dbReference>
<evidence type="ECO:0000313" key="3">
    <source>
        <dbReference type="EMBL" id="QCD47062.1"/>
    </source>
</evidence>
<keyword evidence="3" id="KW-0489">Methyltransferase</keyword>
<dbReference type="RefSeq" id="WP_002945052.1">
    <property type="nucleotide sequence ID" value="NZ_CP012543.1"/>
</dbReference>
<keyword evidence="2" id="KW-0819">tRNA processing</keyword>
<organism evidence="3 4">
    <name type="scientific">Campylobacter rectus</name>
    <name type="common">Wolinella recta</name>
    <dbReference type="NCBI Taxonomy" id="203"/>
    <lineage>
        <taxon>Bacteria</taxon>
        <taxon>Pseudomonadati</taxon>
        <taxon>Campylobacterota</taxon>
        <taxon>Epsilonproteobacteria</taxon>
        <taxon>Campylobacterales</taxon>
        <taxon>Campylobacteraceae</taxon>
        <taxon>Campylobacter</taxon>
    </lineage>
</organism>
<gene>
    <name evidence="3" type="primary">cmoB</name>
    <name evidence="3" type="ORF">CRECT_1412</name>
</gene>
<dbReference type="GO" id="GO:0008168">
    <property type="term" value="F:methyltransferase activity"/>
    <property type="evidence" value="ECO:0007669"/>
    <property type="project" value="UniProtKB-KW"/>
</dbReference>
<dbReference type="GO" id="GO:0016765">
    <property type="term" value="F:transferase activity, transferring alkyl or aryl (other than methyl) groups"/>
    <property type="evidence" value="ECO:0007669"/>
    <property type="project" value="InterPro"/>
</dbReference>
<dbReference type="Gene3D" id="3.40.50.150">
    <property type="entry name" value="Vaccinia Virus protein VP39"/>
    <property type="match status" value="1"/>
</dbReference>
<evidence type="ECO:0000256" key="2">
    <source>
        <dbReference type="ARBA" id="ARBA00022694"/>
    </source>
</evidence>
<proteinExistence type="inferred from homology"/>
<dbReference type="Proteomes" id="UP000502377">
    <property type="component" value="Chromosome"/>
</dbReference>
<reference evidence="3 4" key="1">
    <citation type="submission" date="2016-07" db="EMBL/GenBank/DDBJ databases">
        <title>Comparative genomics of the Campylobacter concisus group.</title>
        <authorList>
            <person name="Miller W.G."/>
            <person name="Yee E."/>
            <person name="Chapman M.H."/>
            <person name="Huynh S."/>
            <person name="Bono J.L."/>
            <person name="On S.L.W."/>
            <person name="StLeger J."/>
            <person name="Foster G."/>
            <person name="Parker C.T."/>
        </authorList>
    </citation>
    <scope>NUCLEOTIDE SEQUENCE [LARGE SCALE GENOMIC DNA]</scope>
    <source>
        <strain evidence="3 4">ATCC 33238</strain>
    </source>
</reference>
<keyword evidence="1 3" id="KW-0808">Transferase</keyword>
<dbReference type="Pfam" id="PF08003">
    <property type="entry name" value="Methyltransf_9"/>
    <property type="match status" value="1"/>
</dbReference>
<dbReference type="KEGG" id="crx:CRECT_1412"/>